<keyword evidence="1" id="KW-1133">Transmembrane helix</keyword>
<sequence>MKGTDMLEILQTFLLVLGGLGVVWGIYDMFGEGQQNSMGVKKIVGGIAFAAISWFIMASAIKNVSSAEAKAGLDCALPAITRFTGFLFMGR</sequence>
<proteinExistence type="predicted"/>
<dbReference type="AlphaFoldDB" id="A0A6N8HYC7"/>
<feature type="transmembrane region" description="Helical" evidence="1">
    <location>
        <begin position="43"/>
        <end position="61"/>
    </location>
</feature>
<feature type="transmembrane region" description="Helical" evidence="1">
    <location>
        <begin position="12"/>
        <end position="31"/>
    </location>
</feature>
<dbReference type="EMBL" id="VWXL01000048">
    <property type="protein sequence ID" value="MVB10826.1"/>
    <property type="molecule type" value="Genomic_DNA"/>
</dbReference>
<dbReference type="RefSeq" id="WP_156990262.1">
    <property type="nucleotide sequence ID" value="NZ_VWXL01000048.1"/>
</dbReference>
<evidence type="ECO:0000313" key="3">
    <source>
        <dbReference type="Proteomes" id="UP000469440"/>
    </source>
</evidence>
<comment type="caution">
    <text evidence="2">The sequence shown here is derived from an EMBL/GenBank/DDBJ whole genome shotgun (WGS) entry which is preliminary data.</text>
</comment>
<dbReference type="OrthoDB" id="1863455at2"/>
<protein>
    <submittedName>
        <fullName evidence="2">Uncharacterized protein</fullName>
    </submittedName>
</protein>
<gene>
    <name evidence="2" type="ORF">CAFE_15240</name>
</gene>
<evidence type="ECO:0000313" key="2">
    <source>
        <dbReference type="EMBL" id="MVB10826.1"/>
    </source>
</evidence>
<accession>A0A6N8HYC7</accession>
<keyword evidence="1" id="KW-0472">Membrane</keyword>
<organism evidence="2 3">
    <name type="scientific">Caproicibacter fermentans</name>
    <dbReference type="NCBI Taxonomy" id="2576756"/>
    <lineage>
        <taxon>Bacteria</taxon>
        <taxon>Bacillati</taxon>
        <taxon>Bacillota</taxon>
        <taxon>Clostridia</taxon>
        <taxon>Eubacteriales</taxon>
        <taxon>Acutalibacteraceae</taxon>
        <taxon>Caproicibacter</taxon>
    </lineage>
</organism>
<keyword evidence="1" id="KW-0812">Transmembrane</keyword>
<dbReference type="Proteomes" id="UP000469440">
    <property type="component" value="Unassembled WGS sequence"/>
</dbReference>
<keyword evidence="3" id="KW-1185">Reference proteome</keyword>
<reference evidence="2 3" key="1">
    <citation type="submission" date="2019-09" db="EMBL/GenBank/DDBJ databases">
        <title>Genome sequence of Clostridium sp. EA1.</title>
        <authorList>
            <person name="Poehlein A."/>
            <person name="Bengelsdorf F.R."/>
            <person name="Daniel R."/>
        </authorList>
    </citation>
    <scope>NUCLEOTIDE SEQUENCE [LARGE SCALE GENOMIC DNA]</scope>
    <source>
        <strain evidence="2 3">EA1</strain>
    </source>
</reference>
<name>A0A6N8HYC7_9FIRM</name>
<evidence type="ECO:0000256" key="1">
    <source>
        <dbReference type="SAM" id="Phobius"/>
    </source>
</evidence>